<sequence>MKKLGLILMALMVSLVITVKPAEAAYKSENDIYVEVSVEEARKLADLMGFKNVPLGEQTAKLSFEAQEKLIAKLEKLLRIEIDHYYIWLTVNGEPVLGIDPPFPLI</sequence>
<feature type="signal peptide" evidence="1">
    <location>
        <begin position="1"/>
        <end position="24"/>
    </location>
</feature>
<dbReference type="EMBL" id="CAKJTG010000004">
    <property type="protein sequence ID" value="CAG9607293.1"/>
    <property type="molecule type" value="Genomic_DNA"/>
</dbReference>
<proteinExistence type="predicted"/>
<name>A0A9C7L9W5_9BACI</name>
<feature type="chain" id="PRO_5039278119" description="8-amino-7-oxononanoate synthase" evidence="1">
    <location>
        <begin position="25"/>
        <end position="106"/>
    </location>
</feature>
<dbReference type="AlphaFoldDB" id="A0A9C7L9W5"/>
<evidence type="ECO:0000256" key="1">
    <source>
        <dbReference type="SAM" id="SignalP"/>
    </source>
</evidence>
<comment type="caution">
    <text evidence="2">The sequence shown here is derived from an EMBL/GenBank/DDBJ whole genome shotgun (WGS) entry which is preliminary data.</text>
</comment>
<evidence type="ECO:0000313" key="3">
    <source>
        <dbReference type="Proteomes" id="UP000789845"/>
    </source>
</evidence>
<organism evidence="2 3">
    <name type="scientific">Pseudoneobacillus rhizosphaerae</name>
    <dbReference type="NCBI Taxonomy" id="2880968"/>
    <lineage>
        <taxon>Bacteria</taxon>
        <taxon>Bacillati</taxon>
        <taxon>Bacillota</taxon>
        <taxon>Bacilli</taxon>
        <taxon>Bacillales</taxon>
        <taxon>Bacillaceae</taxon>
        <taxon>Pseudoneobacillus</taxon>
    </lineage>
</organism>
<reference evidence="2" key="1">
    <citation type="submission" date="2021-10" db="EMBL/GenBank/DDBJ databases">
        <authorList>
            <person name="Criscuolo A."/>
        </authorList>
    </citation>
    <scope>NUCLEOTIDE SEQUENCE</scope>
    <source>
        <strain evidence="2">CIP111885</strain>
    </source>
</reference>
<dbReference type="Proteomes" id="UP000789845">
    <property type="component" value="Unassembled WGS sequence"/>
</dbReference>
<gene>
    <name evidence="2" type="ORF">NEOCIP111885_00983</name>
</gene>
<dbReference type="RefSeq" id="WP_230495556.1">
    <property type="nucleotide sequence ID" value="NZ_CAKJTG010000004.1"/>
</dbReference>
<protein>
    <recommendedName>
        <fullName evidence="4">8-amino-7-oxononanoate synthase</fullName>
    </recommendedName>
</protein>
<keyword evidence="1" id="KW-0732">Signal</keyword>
<keyword evidence="3" id="KW-1185">Reference proteome</keyword>
<evidence type="ECO:0000313" key="2">
    <source>
        <dbReference type="EMBL" id="CAG9607293.1"/>
    </source>
</evidence>
<accession>A0A9C7L9W5</accession>
<evidence type="ECO:0008006" key="4">
    <source>
        <dbReference type="Google" id="ProtNLM"/>
    </source>
</evidence>